<evidence type="ECO:0000313" key="12">
    <source>
        <dbReference type="Proteomes" id="UP000216797"/>
    </source>
</evidence>
<keyword evidence="5" id="KW-0598">Phosphotransferase system</keyword>
<evidence type="ECO:0000256" key="9">
    <source>
        <dbReference type="SAM" id="Phobius"/>
    </source>
</evidence>
<reference evidence="11 12" key="1">
    <citation type="submission" date="2015-08" db="EMBL/GenBank/DDBJ databases">
        <title>Enterococcus genome sequence.</title>
        <authorList>
            <person name="Acedo J.Z."/>
            <person name="Vederas J.C."/>
        </authorList>
    </citation>
    <scope>NUCLEOTIDE SEQUENCE [LARGE SCALE GENOMIC DNA]</scope>
    <source>
        <strain evidence="11 12">49</strain>
    </source>
</reference>
<name>A0A267HRZ7_9ENTE</name>
<dbReference type="GO" id="GO:0015577">
    <property type="term" value="F:galactitol transmembrane transporter activity"/>
    <property type="evidence" value="ECO:0007669"/>
    <property type="project" value="InterPro"/>
</dbReference>
<keyword evidence="12" id="KW-1185">Reference proteome</keyword>
<evidence type="ECO:0000256" key="2">
    <source>
        <dbReference type="ARBA" id="ARBA00022448"/>
    </source>
</evidence>
<feature type="transmembrane region" description="Helical" evidence="9">
    <location>
        <begin position="227"/>
        <end position="248"/>
    </location>
</feature>
<protein>
    <submittedName>
        <fullName evidence="11">PTS glucitol transporter subunit IIA</fullName>
    </submittedName>
</protein>
<comment type="caution">
    <text evidence="11">The sequence shown here is derived from an EMBL/GenBank/DDBJ whole genome shotgun (WGS) entry which is preliminary data.</text>
</comment>
<dbReference type="InterPro" id="IPR004703">
    <property type="entry name" value="PTS_sugar-sp_permease"/>
</dbReference>
<dbReference type="InterPro" id="IPR013853">
    <property type="entry name" value="EIIC-GAT"/>
</dbReference>
<dbReference type="PROSITE" id="PS51104">
    <property type="entry name" value="PTS_EIIC_TYPE_2"/>
    <property type="match status" value="1"/>
</dbReference>
<organism evidence="11 12">
    <name type="scientific">Enterococcus canintestini</name>
    <dbReference type="NCBI Taxonomy" id="317010"/>
    <lineage>
        <taxon>Bacteria</taxon>
        <taxon>Bacillati</taxon>
        <taxon>Bacillota</taxon>
        <taxon>Bacilli</taxon>
        <taxon>Lactobacillales</taxon>
        <taxon>Enterococcaceae</taxon>
        <taxon>Enterococcus</taxon>
    </lineage>
</organism>
<keyword evidence="3" id="KW-1003">Cell membrane</keyword>
<dbReference type="EMBL" id="LHUG01000005">
    <property type="protein sequence ID" value="PAB01012.1"/>
    <property type="molecule type" value="Genomic_DNA"/>
</dbReference>
<feature type="transmembrane region" description="Helical" evidence="9">
    <location>
        <begin position="132"/>
        <end position="165"/>
    </location>
</feature>
<dbReference type="PANTHER" id="PTHR37324:SF2">
    <property type="entry name" value="PTS SYSTEM GALACTITOL-SPECIFIC EIIC COMPONENT"/>
    <property type="match status" value="1"/>
</dbReference>
<dbReference type="PANTHER" id="PTHR37324">
    <property type="entry name" value="PTS SYSTEM GALACTITOL-SPECIFIC EIIC COMPONENT"/>
    <property type="match status" value="1"/>
</dbReference>
<feature type="transmembrane region" description="Helical" evidence="9">
    <location>
        <begin position="433"/>
        <end position="452"/>
    </location>
</feature>
<feature type="transmembrane region" description="Helical" evidence="9">
    <location>
        <begin position="47"/>
        <end position="68"/>
    </location>
</feature>
<feature type="transmembrane region" description="Helical" evidence="9">
    <location>
        <begin position="364"/>
        <end position="386"/>
    </location>
</feature>
<evidence type="ECO:0000256" key="6">
    <source>
        <dbReference type="ARBA" id="ARBA00022692"/>
    </source>
</evidence>
<dbReference type="InterPro" id="IPR013014">
    <property type="entry name" value="PTS_EIIC_2"/>
</dbReference>
<feature type="domain" description="PTS EIIC type-2" evidence="10">
    <location>
        <begin position="12"/>
        <end position="450"/>
    </location>
</feature>
<gene>
    <name evidence="11" type="ORF">AKL21_07075</name>
</gene>
<feature type="transmembrane region" description="Helical" evidence="9">
    <location>
        <begin position="255"/>
        <end position="278"/>
    </location>
</feature>
<evidence type="ECO:0000256" key="1">
    <source>
        <dbReference type="ARBA" id="ARBA00004651"/>
    </source>
</evidence>
<dbReference type="Proteomes" id="UP000216797">
    <property type="component" value="Unassembled WGS sequence"/>
</dbReference>
<keyword evidence="6 9" id="KW-0812">Transmembrane</keyword>
<keyword evidence="8 9" id="KW-0472">Membrane</keyword>
<evidence type="ECO:0000256" key="7">
    <source>
        <dbReference type="ARBA" id="ARBA00022989"/>
    </source>
</evidence>
<dbReference type="GO" id="GO:0009401">
    <property type="term" value="P:phosphoenolpyruvate-dependent sugar phosphotransferase system"/>
    <property type="evidence" value="ECO:0007669"/>
    <property type="project" value="UniProtKB-KW"/>
</dbReference>
<keyword evidence="7 9" id="KW-1133">Transmembrane helix</keyword>
<evidence type="ECO:0000313" key="11">
    <source>
        <dbReference type="EMBL" id="PAB01012.1"/>
    </source>
</evidence>
<comment type="subcellular location">
    <subcellularLocation>
        <location evidence="1">Cell membrane</location>
        <topology evidence="1">Multi-pass membrane protein</topology>
    </subcellularLocation>
</comment>
<proteinExistence type="predicted"/>
<evidence type="ECO:0000256" key="4">
    <source>
        <dbReference type="ARBA" id="ARBA00022597"/>
    </source>
</evidence>
<dbReference type="RefSeq" id="WP_095006563.1">
    <property type="nucleotide sequence ID" value="NZ_LHUG01000005.1"/>
</dbReference>
<dbReference type="GO" id="GO:0005886">
    <property type="term" value="C:plasma membrane"/>
    <property type="evidence" value="ECO:0007669"/>
    <property type="project" value="UniProtKB-SubCell"/>
</dbReference>
<feature type="transmembrane region" description="Helical" evidence="9">
    <location>
        <begin position="101"/>
        <end position="120"/>
    </location>
</feature>
<dbReference type="PIRSF" id="PIRSF006304">
    <property type="entry name" value="GatC"/>
    <property type="match status" value="1"/>
</dbReference>
<evidence type="ECO:0000256" key="3">
    <source>
        <dbReference type="ARBA" id="ARBA00022475"/>
    </source>
</evidence>
<accession>A0A267HRZ7</accession>
<evidence type="ECO:0000256" key="8">
    <source>
        <dbReference type="ARBA" id="ARBA00023136"/>
    </source>
</evidence>
<evidence type="ECO:0000259" key="10">
    <source>
        <dbReference type="PROSITE" id="PS51104"/>
    </source>
</evidence>
<evidence type="ECO:0000256" key="5">
    <source>
        <dbReference type="ARBA" id="ARBA00022683"/>
    </source>
</evidence>
<feature type="transmembrane region" description="Helical" evidence="9">
    <location>
        <begin position="15"/>
        <end position="35"/>
    </location>
</feature>
<feature type="transmembrane region" description="Helical" evidence="9">
    <location>
        <begin position="338"/>
        <end position="357"/>
    </location>
</feature>
<dbReference type="Pfam" id="PF03611">
    <property type="entry name" value="EIIC-GAT"/>
    <property type="match status" value="1"/>
</dbReference>
<keyword evidence="4" id="KW-0762">Sugar transport</keyword>
<keyword evidence="2" id="KW-0813">Transport</keyword>
<dbReference type="AlphaFoldDB" id="A0A267HRZ7"/>
<sequence>MSTIIDLANTVFQPLINLGAAPLMTIVLTLIALLFKVKFTKALEGGLKLGIALTGIGAIINILSTSFADAMQSFVERTGLSLNITDVGWAPLATITWGSPYTLYFLLIMVIVNIVMLVLNRTNTLDVDIFDIWHLSIVGLFAIFCGANLFIATALVIFIGVLKIINSDLMKPTFNDLLNAPDTNPMTTTHMNYMMNPIIMVFDKIFDKLFPWLDKYDFDAAKLNSKIGFWGSKFAIGIYLGIFVGMLAGQTPTQIFALAFTAATCLELFSMIGAWFIAAVEPLSQGITDFASNKLKGRTLNIGLDWPFIAGRAEIWAAANVLAPIMLLEAMILPGNKLLPLGGIIAMGVTPALLVVTRGKLIRMIVIGAIELPVFLWSGTLMAPFITETAKKVGAFPKGLSADALISHTTMEGPVEKFLAYLVGNASQGEITFVLYAALALVAYLLIFVWYAHEMKKRNAAYAAEKAQ</sequence>